<evidence type="ECO:0000259" key="10">
    <source>
        <dbReference type="PROSITE" id="PS50109"/>
    </source>
</evidence>
<evidence type="ECO:0000256" key="9">
    <source>
        <dbReference type="SAM" id="Phobius"/>
    </source>
</evidence>
<keyword evidence="9" id="KW-0472">Membrane</keyword>
<evidence type="ECO:0000256" key="3">
    <source>
        <dbReference type="ARBA" id="ARBA00022553"/>
    </source>
</evidence>
<proteinExistence type="predicted"/>
<dbReference type="CDD" id="cd16917">
    <property type="entry name" value="HATPase_UhpB-NarQ-NarX-like"/>
    <property type="match status" value="1"/>
</dbReference>
<evidence type="ECO:0000256" key="1">
    <source>
        <dbReference type="ARBA" id="ARBA00000085"/>
    </source>
</evidence>
<dbReference type="Pfam" id="PF02518">
    <property type="entry name" value="HATPase_c"/>
    <property type="match status" value="1"/>
</dbReference>
<evidence type="ECO:0000256" key="2">
    <source>
        <dbReference type="ARBA" id="ARBA00012438"/>
    </source>
</evidence>
<reference evidence="11 12" key="1">
    <citation type="submission" date="2022-06" db="EMBL/GenBank/DDBJ databases">
        <authorList>
            <person name="So Y."/>
        </authorList>
    </citation>
    <scope>NUCLEOTIDE SEQUENCE [LARGE SCALE GENOMIC DNA]</scope>
    <source>
        <strain evidence="11 12">STR3</strain>
    </source>
</reference>
<protein>
    <recommendedName>
        <fullName evidence="2">histidine kinase</fullName>
        <ecNumber evidence="2">2.7.13.3</ecNumber>
    </recommendedName>
</protein>
<dbReference type="InterPro" id="IPR003594">
    <property type="entry name" value="HATPase_dom"/>
</dbReference>
<keyword evidence="9" id="KW-0812">Transmembrane</keyword>
<dbReference type="InterPro" id="IPR005467">
    <property type="entry name" value="His_kinase_dom"/>
</dbReference>
<keyword evidence="8" id="KW-0902">Two-component regulatory system</keyword>
<dbReference type="InterPro" id="IPR050482">
    <property type="entry name" value="Sensor_HK_TwoCompSys"/>
</dbReference>
<keyword evidence="6 11" id="KW-0418">Kinase</keyword>
<keyword evidence="12" id="KW-1185">Reference proteome</keyword>
<dbReference type="PANTHER" id="PTHR24421">
    <property type="entry name" value="NITRATE/NITRITE SENSOR PROTEIN NARX-RELATED"/>
    <property type="match status" value="1"/>
</dbReference>
<dbReference type="GO" id="GO:0016301">
    <property type="term" value="F:kinase activity"/>
    <property type="evidence" value="ECO:0007669"/>
    <property type="project" value="UniProtKB-KW"/>
</dbReference>
<feature type="transmembrane region" description="Helical" evidence="9">
    <location>
        <begin position="95"/>
        <end position="125"/>
    </location>
</feature>
<dbReference type="SUPFAM" id="SSF55874">
    <property type="entry name" value="ATPase domain of HSP90 chaperone/DNA topoisomerase II/histidine kinase"/>
    <property type="match status" value="1"/>
</dbReference>
<dbReference type="InterPro" id="IPR036890">
    <property type="entry name" value="HATPase_C_sf"/>
</dbReference>
<keyword evidence="3" id="KW-0597">Phosphoprotein</keyword>
<accession>A0ABT1KY05</accession>
<name>A0ABT1KY05_9ACTN</name>
<dbReference type="Gene3D" id="3.30.565.10">
    <property type="entry name" value="Histidine kinase-like ATPase, C-terminal domain"/>
    <property type="match status" value="1"/>
</dbReference>
<feature type="transmembrane region" description="Helical" evidence="9">
    <location>
        <begin position="161"/>
        <end position="179"/>
    </location>
</feature>
<evidence type="ECO:0000256" key="8">
    <source>
        <dbReference type="ARBA" id="ARBA00023012"/>
    </source>
</evidence>
<dbReference type="PANTHER" id="PTHR24421:SF10">
    <property type="entry name" value="NITRATE_NITRITE SENSOR PROTEIN NARQ"/>
    <property type="match status" value="1"/>
</dbReference>
<evidence type="ECO:0000313" key="11">
    <source>
        <dbReference type="EMBL" id="MCP3422617.1"/>
    </source>
</evidence>
<comment type="caution">
    <text evidence="11">The sequence shown here is derived from an EMBL/GenBank/DDBJ whole genome shotgun (WGS) entry which is preliminary data.</text>
</comment>
<dbReference type="Pfam" id="PF23539">
    <property type="entry name" value="DUF7134"/>
    <property type="match status" value="1"/>
</dbReference>
<gene>
    <name evidence="11" type="ORF">NCI01_12500</name>
</gene>
<dbReference type="Pfam" id="PF07730">
    <property type="entry name" value="HisKA_3"/>
    <property type="match status" value="1"/>
</dbReference>
<dbReference type="SMART" id="SM00387">
    <property type="entry name" value="HATPase_c"/>
    <property type="match status" value="1"/>
</dbReference>
<dbReference type="Proteomes" id="UP001204524">
    <property type="component" value="Unassembled WGS sequence"/>
</dbReference>
<dbReference type="EC" id="2.7.13.3" evidence="2"/>
<comment type="catalytic activity">
    <reaction evidence="1">
        <text>ATP + protein L-histidine = ADP + protein N-phospho-L-histidine.</text>
        <dbReference type="EC" id="2.7.13.3"/>
    </reaction>
</comment>
<feature type="domain" description="Histidine kinase" evidence="10">
    <location>
        <begin position="340"/>
        <end position="427"/>
    </location>
</feature>
<keyword evidence="7" id="KW-0067">ATP-binding</keyword>
<feature type="transmembrane region" description="Helical" evidence="9">
    <location>
        <begin position="137"/>
        <end position="155"/>
    </location>
</feature>
<dbReference type="PROSITE" id="PS50109">
    <property type="entry name" value="HIS_KIN"/>
    <property type="match status" value="1"/>
</dbReference>
<dbReference type="RefSeq" id="WP_254181816.1">
    <property type="nucleotide sequence ID" value="NZ_JANARS010000005.1"/>
</dbReference>
<evidence type="ECO:0000256" key="5">
    <source>
        <dbReference type="ARBA" id="ARBA00022741"/>
    </source>
</evidence>
<dbReference type="InterPro" id="IPR055558">
    <property type="entry name" value="DUF7134"/>
</dbReference>
<evidence type="ECO:0000256" key="6">
    <source>
        <dbReference type="ARBA" id="ARBA00022777"/>
    </source>
</evidence>
<keyword evidence="9" id="KW-1133">Transmembrane helix</keyword>
<organism evidence="11 12">
    <name type="scientific">Nocardioides pinisoli</name>
    <dbReference type="NCBI Taxonomy" id="2950279"/>
    <lineage>
        <taxon>Bacteria</taxon>
        <taxon>Bacillati</taxon>
        <taxon>Actinomycetota</taxon>
        <taxon>Actinomycetes</taxon>
        <taxon>Propionibacteriales</taxon>
        <taxon>Nocardioidaceae</taxon>
        <taxon>Nocardioides</taxon>
    </lineage>
</organism>
<evidence type="ECO:0000256" key="4">
    <source>
        <dbReference type="ARBA" id="ARBA00022679"/>
    </source>
</evidence>
<keyword evidence="4" id="KW-0808">Transferase</keyword>
<feature type="transmembrane region" description="Helical" evidence="9">
    <location>
        <begin position="41"/>
        <end position="60"/>
    </location>
</feature>
<dbReference type="Gene3D" id="1.20.5.1930">
    <property type="match status" value="1"/>
</dbReference>
<sequence>MSPASGGPSLVGLQEAGPMTSNAVPMIDQPRRGVGSQGGQLAFDMLLAVVCLGVTLAINLSGSESVPANRDHDALTVGLTVLAVGSIALRRRWPLGVLLVTIAGVLALVVVKGTVGPATLGPIVAAYTAAAHGSARTAHRAILAVVVALALTWFLDPVDLSGEGAVLTAIVFAAVLLLGTGTRERRDRSVADVSAAEQRVALERERADVERERALQSATVERLRITRELHDVLGHALSVMVVQAGAAGRLLDTDDRGRAREAVAEIERTGRQSMTEMRHLLGILRDGEPGPAASPRRPSPSLEDVDALVARVGEAGLDATVTVRGSRGTVAAGVDLAAYRIVQEALTNCLKHSGATHASVLVDYRTREVEVEVVDDGRGASAVEEESVTGHGVAGMHERVAMYGGDLAVGSRPGGGFSVQATFPRELTP</sequence>
<keyword evidence="5" id="KW-0547">Nucleotide-binding</keyword>
<dbReference type="InterPro" id="IPR011712">
    <property type="entry name" value="Sig_transdc_His_kin_sub3_dim/P"/>
</dbReference>
<evidence type="ECO:0000256" key="7">
    <source>
        <dbReference type="ARBA" id="ARBA00022840"/>
    </source>
</evidence>
<dbReference type="EMBL" id="JANARS010000005">
    <property type="protein sequence ID" value="MCP3422617.1"/>
    <property type="molecule type" value="Genomic_DNA"/>
</dbReference>
<evidence type="ECO:0000313" key="12">
    <source>
        <dbReference type="Proteomes" id="UP001204524"/>
    </source>
</evidence>